<proteinExistence type="predicted"/>
<evidence type="ECO:0000313" key="1">
    <source>
        <dbReference type="EMBL" id="SUY92849.1"/>
    </source>
</evidence>
<protein>
    <submittedName>
        <fullName evidence="1">Uncharacterized protein</fullName>
    </submittedName>
</protein>
<organism evidence="1 2">
    <name type="scientific">Buttiauxella agrestis</name>
    <dbReference type="NCBI Taxonomy" id="82977"/>
    <lineage>
        <taxon>Bacteria</taxon>
        <taxon>Pseudomonadati</taxon>
        <taxon>Pseudomonadota</taxon>
        <taxon>Gammaproteobacteria</taxon>
        <taxon>Enterobacterales</taxon>
        <taxon>Enterobacteriaceae</taxon>
        <taxon>Buttiauxella</taxon>
    </lineage>
</organism>
<reference evidence="1 2" key="1">
    <citation type="submission" date="2018-06" db="EMBL/GenBank/DDBJ databases">
        <authorList>
            <consortium name="Pathogen Informatics"/>
            <person name="Doyle S."/>
        </authorList>
    </citation>
    <scope>NUCLEOTIDE SEQUENCE [LARGE SCALE GENOMIC DNA]</scope>
    <source>
        <strain evidence="1 2">NCTC12119</strain>
    </source>
</reference>
<evidence type="ECO:0000313" key="2">
    <source>
        <dbReference type="Proteomes" id="UP000255528"/>
    </source>
</evidence>
<sequence>MNKLSFQTSEVNAVNMINALGYSLKDVESYWQGVNQDKVPVRWFFRVTQPGRYCEFQFTHETAGDENVLNIFILQFENPVDDYLSRGQVNDVPVCLTKFTYLEEFKFEGDIYQSFQTGIAEISNQAQ</sequence>
<dbReference type="Proteomes" id="UP000255528">
    <property type="component" value="Unassembled WGS sequence"/>
</dbReference>
<dbReference type="EMBL" id="UIGI01000002">
    <property type="protein sequence ID" value="SUY92849.1"/>
    <property type="molecule type" value="Genomic_DNA"/>
</dbReference>
<name>A0A381KNH5_9ENTR</name>
<dbReference type="AlphaFoldDB" id="A0A381KNH5"/>
<dbReference type="RefSeq" id="WP_115632080.1">
    <property type="nucleotide sequence ID" value="NZ_UIGI01000002.1"/>
</dbReference>
<gene>
    <name evidence="1" type="ORF">NCTC12119_04878</name>
</gene>
<accession>A0A381KNH5</accession>